<dbReference type="Pfam" id="PF00069">
    <property type="entry name" value="Pkinase"/>
    <property type="match status" value="1"/>
</dbReference>
<organism evidence="6 7">
    <name type="scientific">Elysia marginata</name>
    <dbReference type="NCBI Taxonomy" id="1093978"/>
    <lineage>
        <taxon>Eukaryota</taxon>
        <taxon>Metazoa</taxon>
        <taxon>Spiralia</taxon>
        <taxon>Lophotrochozoa</taxon>
        <taxon>Mollusca</taxon>
        <taxon>Gastropoda</taxon>
        <taxon>Heterobranchia</taxon>
        <taxon>Euthyneura</taxon>
        <taxon>Panpulmonata</taxon>
        <taxon>Sacoglossa</taxon>
        <taxon>Placobranchoidea</taxon>
        <taxon>Plakobranchidae</taxon>
        <taxon>Elysia</taxon>
    </lineage>
</organism>
<reference evidence="6 7" key="1">
    <citation type="journal article" date="2021" name="Elife">
        <title>Chloroplast acquisition without the gene transfer in kleptoplastic sea slugs, Plakobranchus ocellatus.</title>
        <authorList>
            <person name="Maeda T."/>
            <person name="Takahashi S."/>
            <person name="Yoshida T."/>
            <person name="Shimamura S."/>
            <person name="Takaki Y."/>
            <person name="Nagai Y."/>
            <person name="Toyoda A."/>
            <person name="Suzuki Y."/>
            <person name="Arimoto A."/>
            <person name="Ishii H."/>
            <person name="Satoh N."/>
            <person name="Nishiyama T."/>
            <person name="Hasebe M."/>
            <person name="Maruyama T."/>
            <person name="Minagawa J."/>
            <person name="Obokata J."/>
            <person name="Shigenobu S."/>
        </authorList>
    </citation>
    <scope>NUCLEOTIDE SEQUENCE [LARGE SCALE GENOMIC DNA]</scope>
</reference>
<dbReference type="InterPro" id="IPR017441">
    <property type="entry name" value="Protein_kinase_ATP_BS"/>
</dbReference>
<dbReference type="PANTHER" id="PTHR44329">
    <property type="entry name" value="SERINE/THREONINE-PROTEIN KINASE TNNI3K-RELATED"/>
    <property type="match status" value="1"/>
</dbReference>
<keyword evidence="7" id="KW-1185">Reference proteome</keyword>
<feature type="domain" description="Protein kinase" evidence="5">
    <location>
        <begin position="223"/>
        <end position="478"/>
    </location>
</feature>
<dbReference type="Proteomes" id="UP000762676">
    <property type="component" value="Unassembled WGS sequence"/>
</dbReference>
<sequence>MDMQTIKKEGRRSENEYMFVRLRRRDKRIDFHRCQDEGGARIKSSIGRNGAGTSRKRTFERQCRTDGKLYKDNAFNRQHNRVGLPLGSKPVSKSEQKYADNAINRYLNRVGLPLGTKAVSKTRLAELRKWLHNQEHPQKGPSLLEDKGYNDFASQLCSDLNCPGSKENFVENYEHVIESFNREREEDIFLELTGKSIRSSLQEMDSCSSLTNMESSPKELKDVDLKAKIGHGGFGEVWIAEFEGLVLAVKILTQANISKKRLKLFENEILTHSKLDHPNIVKIYGPCLERPNLAIFMEYMDGSLGDSLHVNEVEFLPVDKLNIIKDITSGLDYLHSIPLVHADLKTQNVLLINVPNTPSYDSGQPTIAKLLDFGLSLLKSDPETTRSTVTSQKEQPVGATLRYAAPEVIRGEVLDNSEMLKGDIYSMGLTIMELAVKRICFENLTMTQLMKQVGEKGTKPAAPPGLFLNRTLEEMLHQ</sequence>
<dbReference type="SUPFAM" id="SSF56112">
    <property type="entry name" value="Protein kinase-like (PK-like)"/>
    <property type="match status" value="1"/>
</dbReference>
<dbReference type="EMBL" id="BMAT01010091">
    <property type="protein sequence ID" value="GFS20068.1"/>
    <property type="molecule type" value="Genomic_DNA"/>
</dbReference>
<keyword evidence="4" id="KW-0723">Serine/threonine-protein kinase</keyword>
<dbReference type="PROSITE" id="PS00108">
    <property type="entry name" value="PROTEIN_KINASE_ST"/>
    <property type="match status" value="1"/>
</dbReference>
<dbReference type="PROSITE" id="PS00107">
    <property type="entry name" value="PROTEIN_KINASE_ATP"/>
    <property type="match status" value="1"/>
</dbReference>
<comment type="caution">
    <text evidence="6">The sequence shown here is derived from an EMBL/GenBank/DDBJ whole genome shotgun (WGS) entry which is preliminary data.</text>
</comment>
<dbReference type="InterPro" id="IPR008271">
    <property type="entry name" value="Ser/Thr_kinase_AS"/>
</dbReference>
<keyword evidence="2 3" id="KW-0067">ATP-binding</keyword>
<accession>A0AAV4JDS2</accession>
<dbReference type="PROSITE" id="PS50011">
    <property type="entry name" value="PROTEIN_KINASE_DOM"/>
    <property type="match status" value="1"/>
</dbReference>
<keyword evidence="6" id="KW-0418">Kinase</keyword>
<dbReference type="InterPro" id="IPR000719">
    <property type="entry name" value="Prot_kinase_dom"/>
</dbReference>
<evidence type="ECO:0000256" key="4">
    <source>
        <dbReference type="RuleBase" id="RU000304"/>
    </source>
</evidence>
<evidence type="ECO:0000256" key="1">
    <source>
        <dbReference type="ARBA" id="ARBA00022741"/>
    </source>
</evidence>
<evidence type="ECO:0000313" key="6">
    <source>
        <dbReference type="EMBL" id="GFS20068.1"/>
    </source>
</evidence>
<keyword evidence="6" id="KW-0808">Transferase</keyword>
<proteinExistence type="inferred from homology"/>
<evidence type="ECO:0000256" key="2">
    <source>
        <dbReference type="ARBA" id="ARBA00022840"/>
    </source>
</evidence>
<evidence type="ECO:0000313" key="7">
    <source>
        <dbReference type="Proteomes" id="UP000762676"/>
    </source>
</evidence>
<gene>
    <name evidence="6" type="ORF">ElyMa_005047800</name>
</gene>
<protein>
    <submittedName>
        <fullName evidence="6">Serine/threonine-protein kinase CTR1</fullName>
    </submittedName>
</protein>
<dbReference type="Gene3D" id="3.30.200.20">
    <property type="entry name" value="Phosphorylase Kinase, domain 1"/>
    <property type="match status" value="1"/>
</dbReference>
<name>A0AAV4JDS2_9GAST</name>
<evidence type="ECO:0000259" key="5">
    <source>
        <dbReference type="PROSITE" id="PS50011"/>
    </source>
</evidence>
<evidence type="ECO:0000256" key="3">
    <source>
        <dbReference type="PROSITE-ProRule" id="PRU10141"/>
    </source>
</evidence>
<dbReference type="InterPro" id="IPR051681">
    <property type="entry name" value="Ser/Thr_Kinases-Pseudokinases"/>
</dbReference>
<feature type="binding site" evidence="3">
    <location>
        <position position="250"/>
    </location>
    <ligand>
        <name>ATP</name>
        <dbReference type="ChEBI" id="CHEBI:30616"/>
    </ligand>
</feature>
<dbReference type="GO" id="GO:0004674">
    <property type="term" value="F:protein serine/threonine kinase activity"/>
    <property type="evidence" value="ECO:0007669"/>
    <property type="project" value="UniProtKB-KW"/>
</dbReference>
<dbReference type="AlphaFoldDB" id="A0AAV4JDS2"/>
<dbReference type="SMART" id="SM00220">
    <property type="entry name" value="S_TKc"/>
    <property type="match status" value="1"/>
</dbReference>
<dbReference type="Gene3D" id="1.10.510.10">
    <property type="entry name" value="Transferase(Phosphotransferase) domain 1"/>
    <property type="match status" value="1"/>
</dbReference>
<dbReference type="PANTHER" id="PTHR44329:SF298">
    <property type="entry name" value="MIXED LINEAGE KINASE DOMAIN-LIKE PROTEIN"/>
    <property type="match status" value="1"/>
</dbReference>
<keyword evidence="1 3" id="KW-0547">Nucleotide-binding</keyword>
<comment type="similarity">
    <text evidence="4">Belongs to the protein kinase superfamily.</text>
</comment>
<dbReference type="InterPro" id="IPR011009">
    <property type="entry name" value="Kinase-like_dom_sf"/>
</dbReference>
<dbReference type="GO" id="GO:0005524">
    <property type="term" value="F:ATP binding"/>
    <property type="evidence" value="ECO:0007669"/>
    <property type="project" value="UniProtKB-UniRule"/>
</dbReference>